<evidence type="ECO:0000313" key="3">
    <source>
        <dbReference type="Proteomes" id="UP000324748"/>
    </source>
</evidence>
<sequence length="468" mass="52180">MPNLAILSQLKKSQTLPKTQDSSNHSNTSVKHSKMVSTRASQRRGSTRSQSSISTSNKNRKQRIITANKKQVEKSNNGVQSKPTNSNPDSDSDSNYDTRIGFTLENFGSHLPIDVQEALQLLQQNYLKSKLMLALIGNVGEKTVNKFLGENKPSRKQCGWNRYVAFSLESLKHPVPPKGTSEGWDQRNRKMGKALASLTADEKEVFSSRVFQHSSKIPCGYDKDDDDYVENEDSELEDDEGRGSLTPDKISLYMPLYHNLVNHNKVKAFIAKGPESKGHNAGQAYKQALKNIMNLNSELYTVSNVYNTTYYLLSATQTPGLNSFCKEYSNNAAWLALAQKELNSKETFEAYSHGRQIQANLEAITNGPEGESGRDADKLKKNLRNALNDLLDDSATARGSKKAIFPKGPNPVALLLESNPELQVVRAEGSRLSKESLLLGFDKMKKIPRQKWLADIESSQFTIEKNSD</sequence>
<dbReference type="AlphaFoldDB" id="A0A5B0N900"/>
<feature type="region of interest" description="Disordered" evidence="1">
    <location>
        <begin position="1"/>
        <end position="97"/>
    </location>
</feature>
<dbReference type="EMBL" id="VSWC01000118">
    <property type="protein sequence ID" value="KAA1084590.1"/>
    <property type="molecule type" value="Genomic_DNA"/>
</dbReference>
<dbReference type="GO" id="GO:0051279">
    <property type="term" value="P:regulation of release of sequestered calcium ion into cytosol"/>
    <property type="evidence" value="ECO:0007669"/>
    <property type="project" value="TreeGrafter"/>
</dbReference>
<proteinExistence type="predicted"/>
<keyword evidence="3" id="KW-1185">Reference proteome</keyword>
<evidence type="ECO:0000256" key="1">
    <source>
        <dbReference type="SAM" id="MobiDB-lite"/>
    </source>
</evidence>
<accession>A0A5B0N900</accession>
<dbReference type="PANTHER" id="PTHR10033:SF0">
    <property type="entry name" value="CALSEQUESTRIN"/>
    <property type="match status" value="1"/>
</dbReference>
<evidence type="ECO:0000313" key="2">
    <source>
        <dbReference type="EMBL" id="KAA1084590.1"/>
    </source>
</evidence>
<dbReference type="GO" id="GO:0005509">
    <property type="term" value="F:calcium ion binding"/>
    <property type="evidence" value="ECO:0007669"/>
    <property type="project" value="TreeGrafter"/>
</dbReference>
<feature type="compositionally biased region" description="Polar residues" evidence="1">
    <location>
        <begin position="74"/>
        <end position="84"/>
    </location>
</feature>
<feature type="compositionally biased region" description="Acidic residues" evidence="1">
    <location>
        <begin position="223"/>
        <end position="240"/>
    </location>
</feature>
<feature type="compositionally biased region" description="Low complexity" evidence="1">
    <location>
        <begin position="85"/>
        <end position="97"/>
    </location>
</feature>
<feature type="compositionally biased region" description="Polar residues" evidence="1">
    <location>
        <begin position="10"/>
        <end position="30"/>
    </location>
</feature>
<protein>
    <submittedName>
        <fullName evidence="2">Uncharacterized protein</fullName>
    </submittedName>
</protein>
<name>A0A5B0N900_PUCGR</name>
<feature type="region of interest" description="Disordered" evidence="1">
    <location>
        <begin position="222"/>
        <end position="242"/>
    </location>
</feature>
<dbReference type="Proteomes" id="UP000324748">
    <property type="component" value="Unassembled WGS sequence"/>
</dbReference>
<feature type="compositionally biased region" description="Low complexity" evidence="1">
    <location>
        <begin position="47"/>
        <end position="56"/>
    </location>
</feature>
<dbReference type="PANTHER" id="PTHR10033">
    <property type="entry name" value="CALSEQUESTRIN"/>
    <property type="match status" value="1"/>
</dbReference>
<dbReference type="OrthoDB" id="2511691at2759"/>
<gene>
    <name evidence="2" type="ORF">PGT21_031838</name>
</gene>
<reference evidence="2 3" key="1">
    <citation type="submission" date="2019-05" db="EMBL/GenBank/DDBJ databases">
        <title>Emergence of the Ug99 lineage of the wheat stem rust pathogen through somatic hybridization.</title>
        <authorList>
            <person name="Li F."/>
            <person name="Upadhyaya N.M."/>
            <person name="Sperschneider J."/>
            <person name="Matny O."/>
            <person name="Nguyen-Phuc H."/>
            <person name="Mago R."/>
            <person name="Raley C."/>
            <person name="Miller M.E."/>
            <person name="Silverstein K.A.T."/>
            <person name="Henningsen E."/>
            <person name="Hirsch C.D."/>
            <person name="Visser B."/>
            <person name="Pretorius Z.A."/>
            <person name="Steffenson B.J."/>
            <person name="Schwessinger B."/>
            <person name="Dodds P.N."/>
            <person name="Figueroa M."/>
        </authorList>
    </citation>
    <scope>NUCLEOTIDE SEQUENCE [LARGE SCALE GENOMIC DNA]</scope>
    <source>
        <strain evidence="2">21-0</strain>
    </source>
</reference>
<organism evidence="2 3">
    <name type="scientific">Puccinia graminis f. sp. tritici</name>
    <dbReference type="NCBI Taxonomy" id="56615"/>
    <lineage>
        <taxon>Eukaryota</taxon>
        <taxon>Fungi</taxon>
        <taxon>Dikarya</taxon>
        <taxon>Basidiomycota</taxon>
        <taxon>Pucciniomycotina</taxon>
        <taxon>Pucciniomycetes</taxon>
        <taxon>Pucciniales</taxon>
        <taxon>Pucciniaceae</taxon>
        <taxon>Puccinia</taxon>
    </lineage>
</organism>
<comment type="caution">
    <text evidence="2">The sequence shown here is derived from an EMBL/GenBank/DDBJ whole genome shotgun (WGS) entry which is preliminary data.</text>
</comment>